<feature type="region of interest" description="Disordered" evidence="1">
    <location>
        <begin position="691"/>
        <end position="712"/>
    </location>
</feature>
<dbReference type="InterPro" id="IPR011993">
    <property type="entry name" value="PH-like_dom_sf"/>
</dbReference>
<feature type="compositionally biased region" description="Basic and acidic residues" evidence="1">
    <location>
        <begin position="508"/>
        <end position="530"/>
    </location>
</feature>
<feature type="domain" description="DH" evidence="2">
    <location>
        <begin position="93"/>
        <end position="273"/>
    </location>
</feature>
<feature type="region of interest" description="Disordered" evidence="1">
    <location>
        <begin position="620"/>
        <end position="679"/>
    </location>
</feature>
<feature type="region of interest" description="Disordered" evidence="1">
    <location>
        <begin position="34"/>
        <end position="71"/>
    </location>
</feature>
<dbReference type="SUPFAM" id="SSF50729">
    <property type="entry name" value="PH domain-like"/>
    <property type="match status" value="1"/>
</dbReference>
<dbReference type="EMBL" id="OU015566">
    <property type="protein sequence ID" value="CAG5102101.1"/>
    <property type="molecule type" value="Genomic_DNA"/>
</dbReference>
<feature type="region of interest" description="Disordered" evidence="1">
    <location>
        <begin position="499"/>
        <end position="589"/>
    </location>
</feature>
<evidence type="ECO:0000313" key="3">
    <source>
        <dbReference type="EMBL" id="CAG5102101.1"/>
    </source>
</evidence>
<gene>
    <name evidence="3" type="ORF">OKIOD_LOCUS8907</name>
</gene>
<feature type="compositionally biased region" description="Polar residues" evidence="1">
    <location>
        <begin position="416"/>
        <end position="426"/>
    </location>
</feature>
<dbReference type="SMART" id="SM00325">
    <property type="entry name" value="RhoGEF"/>
    <property type="match status" value="1"/>
</dbReference>
<feature type="compositionally biased region" description="Basic and acidic residues" evidence="1">
    <location>
        <begin position="634"/>
        <end position="650"/>
    </location>
</feature>
<name>A0ABN7SR57_OIKDI</name>
<dbReference type="PROSITE" id="PS50010">
    <property type="entry name" value="DH_2"/>
    <property type="match status" value="1"/>
</dbReference>
<dbReference type="InterPro" id="IPR035899">
    <property type="entry name" value="DBL_dom_sf"/>
</dbReference>
<dbReference type="PANTHER" id="PTHR45924">
    <property type="entry name" value="FI17866P1"/>
    <property type="match status" value="1"/>
</dbReference>
<dbReference type="Gene3D" id="1.20.900.10">
    <property type="entry name" value="Dbl homology (DH) domain"/>
    <property type="match status" value="1"/>
</dbReference>
<feature type="compositionally biased region" description="Polar residues" evidence="1">
    <location>
        <begin position="446"/>
        <end position="468"/>
    </location>
</feature>
<evidence type="ECO:0000256" key="1">
    <source>
        <dbReference type="SAM" id="MobiDB-lite"/>
    </source>
</evidence>
<feature type="compositionally biased region" description="Low complexity" evidence="1">
    <location>
        <begin position="541"/>
        <end position="552"/>
    </location>
</feature>
<feature type="compositionally biased region" description="Polar residues" evidence="1">
    <location>
        <begin position="34"/>
        <end position="44"/>
    </location>
</feature>
<keyword evidence="4" id="KW-1185">Reference proteome</keyword>
<dbReference type="Pfam" id="PF00621">
    <property type="entry name" value="RhoGEF"/>
    <property type="match status" value="1"/>
</dbReference>
<dbReference type="CDD" id="cd00160">
    <property type="entry name" value="RhoGEF"/>
    <property type="match status" value="1"/>
</dbReference>
<sequence>MNKFLFSQAMITRNRPPDARQKVDPGVTWTASHTYDFDTGSTDSGKPPSWTGKPTRPTSYSSVSSASSRGSYLSDSLRLGALIEEEHRPLPVAVEQVINELIETEFAYLNSLQEVITGYLTPLRLEVTKNALPLTMAEIDVIFLNLEEIAAFHLKIYEKLFRSHENLASIANVFIQNSEEFKIYTYYCTNLPHSNGMLVDILERERVRSALAELQKKLGHPLPLSTYLLKPFQRVCKYPDILQKLCKKMSPNEPLVEQALASMSTVASHINEVKRQHEDQLKLQELQSQLLNYSGPDLSCLGELVIDAPVYQGRQQRHVLLFHKLFILLKKHHDRFEVKVQIPTQNLVVQDRKDEECTFSVMPFDDIKSKIILTAITLEDKSFFCHHLKRLMMENHPAPVPNDAKDKILNCDAMRNSRNNRLTRMSSLPILDRERKRKSKKDRSRVAQSPARQVNSLPRPSHNLTNMKTIPCESPRVPIFGLPKRSSSFHIKSASISCDSRQLATPEKQNDKINDRIKDRKDKSLDDLSRARTPIAPRRFSSQIIRSTSGSSVDCSPLNSKPPTIPTIPTPVISPFSPPPPPTPILSPSIPICSPISSLSRLSSGSTSSLEEVIEEEDLRILSDDDSAPLTARRTSEKTENGKKIKESESARSSTQSAPGNILSASVPTTPKQVHSTTKTDFVTVSVPATPRLSFDSSNRRPSRQGRPAAETDGIIKTGKVAALLHRFSSTNRGKINSVYYDSNSEDEDQSASFTLARKNRRAVKRQEEENQDEDHLSTLFDATLEILSHIENDDDFSEIDEKL</sequence>
<dbReference type="InterPro" id="IPR000219">
    <property type="entry name" value="DH_dom"/>
</dbReference>
<dbReference type="Gene3D" id="2.30.29.30">
    <property type="entry name" value="Pleckstrin-homology domain (PH domain)/Phosphotyrosine-binding domain (PTB)"/>
    <property type="match status" value="1"/>
</dbReference>
<protein>
    <submittedName>
        <fullName evidence="3">Oidioi.mRNA.OKI2018_I69.chr1.g142.t1.cds</fullName>
    </submittedName>
</protein>
<dbReference type="Proteomes" id="UP001158576">
    <property type="component" value="Chromosome 1"/>
</dbReference>
<feature type="compositionally biased region" description="Low complexity" evidence="1">
    <location>
        <begin position="59"/>
        <end position="71"/>
    </location>
</feature>
<feature type="compositionally biased region" description="Polar residues" evidence="1">
    <location>
        <begin position="651"/>
        <end position="679"/>
    </location>
</feature>
<reference evidence="3 4" key="1">
    <citation type="submission" date="2021-04" db="EMBL/GenBank/DDBJ databases">
        <authorList>
            <person name="Bliznina A."/>
        </authorList>
    </citation>
    <scope>NUCLEOTIDE SEQUENCE [LARGE SCALE GENOMIC DNA]</scope>
</reference>
<organism evidence="3 4">
    <name type="scientific">Oikopleura dioica</name>
    <name type="common">Tunicate</name>
    <dbReference type="NCBI Taxonomy" id="34765"/>
    <lineage>
        <taxon>Eukaryota</taxon>
        <taxon>Metazoa</taxon>
        <taxon>Chordata</taxon>
        <taxon>Tunicata</taxon>
        <taxon>Appendicularia</taxon>
        <taxon>Copelata</taxon>
        <taxon>Oikopleuridae</taxon>
        <taxon>Oikopleura</taxon>
    </lineage>
</organism>
<evidence type="ECO:0000259" key="2">
    <source>
        <dbReference type="PROSITE" id="PS50010"/>
    </source>
</evidence>
<feature type="compositionally biased region" description="Pro residues" evidence="1">
    <location>
        <begin position="576"/>
        <end position="585"/>
    </location>
</feature>
<dbReference type="SUPFAM" id="SSF48065">
    <property type="entry name" value="DBL homology domain (DH-domain)"/>
    <property type="match status" value="1"/>
</dbReference>
<evidence type="ECO:0000313" key="4">
    <source>
        <dbReference type="Proteomes" id="UP001158576"/>
    </source>
</evidence>
<dbReference type="PANTHER" id="PTHR45924:SF2">
    <property type="entry name" value="FI17866P1"/>
    <property type="match status" value="1"/>
</dbReference>
<proteinExistence type="predicted"/>
<accession>A0ABN7SR57</accession>
<feature type="region of interest" description="Disordered" evidence="1">
    <location>
        <begin position="414"/>
        <end position="470"/>
    </location>
</feature>